<reference evidence="1 2" key="1">
    <citation type="journal article" date="2020" name="Microorganisms">
        <title>Reliable Identification of Environmental Pseudomonas Isolates Using the rpoD Gene.</title>
        <authorList>
            <consortium name="The Broad Institute Genome Sequencing Platform"/>
            <person name="Girard L."/>
            <person name="Lood C."/>
            <person name="Rokni-Zadeh H."/>
            <person name="van Noort V."/>
            <person name="Lavigne R."/>
            <person name="De Mot R."/>
        </authorList>
    </citation>
    <scope>NUCLEOTIDE SEQUENCE [LARGE SCALE GENOMIC DNA]</scope>
    <source>
        <strain evidence="1 2">RW7P2</strain>
    </source>
</reference>
<protein>
    <recommendedName>
        <fullName evidence="3">Lipoprotein</fullName>
    </recommendedName>
</protein>
<comment type="caution">
    <text evidence="1">The sequence shown here is derived from an EMBL/GenBank/DDBJ whole genome shotgun (WGS) entry which is preliminary data.</text>
</comment>
<keyword evidence="2" id="KW-1185">Reference proteome</keyword>
<evidence type="ECO:0000313" key="2">
    <source>
        <dbReference type="Proteomes" id="UP000628086"/>
    </source>
</evidence>
<evidence type="ECO:0008006" key="3">
    <source>
        <dbReference type="Google" id="ProtNLM"/>
    </source>
</evidence>
<dbReference type="RefSeq" id="WP_104881888.1">
    <property type="nucleotide sequence ID" value="NZ_JABWRS010000003.1"/>
</dbReference>
<gene>
    <name evidence="1" type="ORF">HU747_06115</name>
</gene>
<organism evidence="1 2">
    <name type="scientific">Pseudomonas taiwanensis</name>
    <dbReference type="NCBI Taxonomy" id="470150"/>
    <lineage>
        <taxon>Bacteria</taxon>
        <taxon>Pseudomonadati</taxon>
        <taxon>Pseudomonadota</taxon>
        <taxon>Gammaproteobacteria</taxon>
        <taxon>Pseudomonadales</taxon>
        <taxon>Pseudomonadaceae</taxon>
        <taxon>Pseudomonas</taxon>
    </lineage>
</organism>
<accession>A0ABR6V4A3</accession>
<proteinExistence type="predicted"/>
<dbReference type="EMBL" id="JABWRS010000003">
    <property type="protein sequence ID" value="MBC3475169.1"/>
    <property type="molecule type" value="Genomic_DNA"/>
</dbReference>
<name>A0ABR6V4A3_9PSED</name>
<dbReference type="Proteomes" id="UP000628086">
    <property type="component" value="Unassembled WGS sequence"/>
</dbReference>
<evidence type="ECO:0000313" key="1">
    <source>
        <dbReference type="EMBL" id="MBC3475169.1"/>
    </source>
</evidence>
<dbReference type="PROSITE" id="PS51257">
    <property type="entry name" value="PROKAR_LIPOPROTEIN"/>
    <property type="match status" value="1"/>
</dbReference>
<sequence>MKLGVNTARAGKPILGLGVVALLAGCGDDKTNTFTLIGELPPNFSYHGVAWYRHESDPTCDAGGFRGVSINKDWRKNYLPVTTIEIRKVVKGCPMVVRHLELKIRAKYGDTIYEITGDPANIGIYEVLEEKYHREFNETNEDVFFGVCEWMFRTMGRDRVIRKLLACRKDNERGERGLGHPFAAYTLDQLPGKTVRMNIRVGGEESPSWGDTWVKFPNGWKRCKGRGPEDVRGYCNGNYTDFSEFTMPDGRRCTIYPGCEE</sequence>